<dbReference type="RefSeq" id="WP_145080295.1">
    <property type="nucleotide sequence ID" value="NZ_CP036425.1"/>
</dbReference>
<dbReference type="EMBL" id="CP036425">
    <property type="protein sequence ID" value="QDU35248.1"/>
    <property type="molecule type" value="Genomic_DNA"/>
</dbReference>
<dbReference type="PRINTS" id="PR00922">
    <property type="entry name" value="DADACBPTASE3"/>
</dbReference>
<evidence type="ECO:0000313" key="5">
    <source>
        <dbReference type="Proteomes" id="UP000317369"/>
    </source>
</evidence>
<feature type="signal peptide" evidence="3">
    <location>
        <begin position="1"/>
        <end position="25"/>
    </location>
</feature>
<dbReference type="OrthoDB" id="9802627at2"/>
<dbReference type="Gene3D" id="3.50.80.20">
    <property type="entry name" value="D-Ala-D-Ala carboxypeptidase C, peptidase S13"/>
    <property type="match status" value="1"/>
</dbReference>
<dbReference type="GO" id="GO:0009002">
    <property type="term" value="F:serine-type D-Ala-D-Ala carboxypeptidase activity"/>
    <property type="evidence" value="ECO:0007669"/>
    <property type="project" value="UniProtKB-EC"/>
</dbReference>
<comment type="similarity">
    <text evidence="1">Belongs to the peptidase S13 family.</text>
</comment>
<keyword evidence="5" id="KW-1185">Reference proteome</keyword>
<evidence type="ECO:0000313" key="4">
    <source>
        <dbReference type="EMBL" id="QDU35248.1"/>
    </source>
</evidence>
<dbReference type="AlphaFoldDB" id="A0A517YYF6"/>
<dbReference type="EC" id="3.4.16.4" evidence="4"/>
<dbReference type="PANTHER" id="PTHR30023">
    <property type="entry name" value="D-ALANYL-D-ALANINE CARBOXYPEPTIDASE"/>
    <property type="match status" value="1"/>
</dbReference>
<gene>
    <name evidence="4" type="primary">dacC</name>
    <name evidence="4" type="ORF">KS4_33290</name>
</gene>
<keyword evidence="4" id="KW-0645">Protease</keyword>
<reference evidence="4 5" key="1">
    <citation type="submission" date="2019-02" db="EMBL/GenBank/DDBJ databases">
        <title>Deep-cultivation of Planctomycetes and their phenomic and genomic characterization uncovers novel biology.</title>
        <authorList>
            <person name="Wiegand S."/>
            <person name="Jogler M."/>
            <person name="Boedeker C."/>
            <person name="Pinto D."/>
            <person name="Vollmers J."/>
            <person name="Rivas-Marin E."/>
            <person name="Kohn T."/>
            <person name="Peeters S.H."/>
            <person name="Heuer A."/>
            <person name="Rast P."/>
            <person name="Oberbeckmann S."/>
            <person name="Bunk B."/>
            <person name="Jeske O."/>
            <person name="Meyerdierks A."/>
            <person name="Storesund J.E."/>
            <person name="Kallscheuer N."/>
            <person name="Luecker S."/>
            <person name="Lage O.M."/>
            <person name="Pohl T."/>
            <person name="Merkel B.J."/>
            <person name="Hornburger P."/>
            <person name="Mueller R.-W."/>
            <person name="Bruemmer F."/>
            <person name="Labrenz M."/>
            <person name="Spormann A.M."/>
            <person name="Op den Camp H."/>
            <person name="Overmann J."/>
            <person name="Amann R."/>
            <person name="Jetten M.S.M."/>
            <person name="Mascher T."/>
            <person name="Medema M.H."/>
            <person name="Devos D.P."/>
            <person name="Kaster A.-K."/>
            <person name="Ovreas L."/>
            <person name="Rohde M."/>
            <person name="Galperin M.Y."/>
            <person name="Jogler C."/>
        </authorList>
    </citation>
    <scope>NUCLEOTIDE SEQUENCE [LARGE SCALE GENOMIC DNA]</scope>
    <source>
        <strain evidence="4 5">KS4</strain>
    </source>
</reference>
<keyword evidence="2 4" id="KW-0378">Hydrolase</keyword>
<proteinExistence type="inferred from homology"/>
<keyword evidence="3" id="KW-0732">Signal</keyword>
<evidence type="ECO:0000256" key="2">
    <source>
        <dbReference type="ARBA" id="ARBA00022801"/>
    </source>
</evidence>
<evidence type="ECO:0000256" key="3">
    <source>
        <dbReference type="SAM" id="SignalP"/>
    </source>
</evidence>
<dbReference type="Pfam" id="PF02113">
    <property type="entry name" value="Peptidase_S13"/>
    <property type="match status" value="1"/>
</dbReference>
<protein>
    <submittedName>
        <fullName evidence="4">D-alanyl-D-alanine carboxypeptidase DacC</fullName>
        <ecNumber evidence="4">3.4.16.4</ecNumber>
    </submittedName>
</protein>
<feature type="chain" id="PRO_5022074463" evidence="3">
    <location>
        <begin position="26"/>
        <end position="515"/>
    </location>
</feature>
<dbReference type="InterPro" id="IPR012338">
    <property type="entry name" value="Beta-lactam/transpept-like"/>
</dbReference>
<dbReference type="InterPro" id="IPR000667">
    <property type="entry name" value="Peptidase_S13"/>
</dbReference>
<sequence length="515" mass="56435" precursor="true">MTRNFFKSSSLFALLLLLSFSTALSAQTTLSTSEVKEKLDAIFNQEKFANAFWGITVETIDGDIIYQQNRNKQFTPASNMKIFTSAATLDTLGSDFRYETKVDAVGSIRNGALNGDLVIVGSADPSLGAWHPAGNTESTALFAEWARQIKEAGIDKVYGRIIGDPRILPVEYYNGDWSLSDIPYWYAAGSSGLNIEENTVRIYIAPGKKVGDKPILRIVPDTDYINIVNKAKTVSAGQSTNADVVWRDPESNTVIFSGNVALDKKEYRERASIWNSPKYAAHLFKQALLDAGVEVQGKASNIRDLKSFEIEGIDSASKRTTVITHVSPSLHDLAAVVNKPSHNLFADLFGRTLAINTGKSGSFASAAIAVKEWFKSIDGPQPDAVNIYDGSGLSSRNNFQPRQMVHLLRYMATDSKAKESFIQSLPIAGVDGSLGRRLKNSPARGKVRAKTGYISYARTLSGYIESEAGQPFIFSFMCNNYTVPTREVNAAQDAACAYLFDPLGTYNKNKEAEKK</sequence>
<dbReference type="GO" id="GO:0006508">
    <property type="term" value="P:proteolysis"/>
    <property type="evidence" value="ECO:0007669"/>
    <property type="project" value="InterPro"/>
</dbReference>
<evidence type="ECO:0000256" key="1">
    <source>
        <dbReference type="ARBA" id="ARBA00006096"/>
    </source>
</evidence>
<dbReference type="PANTHER" id="PTHR30023:SF0">
    <property type="entry name" value="PENICILLIN-SENSITIVE CARBOXYPEPTIDASE A"/>
    <property type="match status" value="1"/>
</dbReference>
<keyword evidence="4" id="KW-0121">Carboxypeptidase</keyword>
<dbReference type="KEGG" id="pcor:KS4_33290"/>
<organism evidence="4 5">
    <name type="scientific">Poriferisphaera corsica</name>
    <dbReference type="NCBI Taxonomy" id="2528020"/>
    <lineage>
        <taxon>Bacteria</taxon>
        <taxon>Pseudomonadati</taxon>
        <taxon>Planctomycetota</taxon>
        <taxon>Phycisphaerae</taxon>
        <taxon>Phycisphaerales</taxon>
        <taxon>Phycisphaeraceae</taxon>
        <taxon>Poriferisphaera</taxon>
    </lineage>
</organism>
<accession>A0A517YYF6</accession>
<dbReference type="Gene3D" id="3.40.710.10">
    <property type="entry name" value="DD-peptidase/beta-lactamase superfamily"/>
    <property type="match status" value="2"/>
</dbReference>
<name>A0A517YYF6_9BACT</name>
<dbReference type="NCBIfam" id="TIGR00666">
    <property type="entry name" value="PBP4"/>
    <property type="match status" value="1"/>
</dbReference>
<dbReference type="SUPFAM" id="SSF56601">
    <property type="entry name" value="beta-lactamase/transpeptidase-like"/>
    <property type="match status" value="1"/>
</dbReference>
<dbReference type="Proteomes" id="UP000317369">
    <property type="component" value="Chromosome"/>
</dbReference>
<dbReference type="GO" id="GO:0000270">
    <property type="term" value="P:peptidoglycan metabolic process"/>
    <property type="evidence" value="ECO:0007669"/>
    <property type="project" value="TreeGrafter"/>
</dbReference>